<feature type="compositionally biased region" description="Polar residues" evidence="1">
    <location>
        <begin position="1"/>
        <end position="22"/>
    </location>
</feature>
<dbReference type="EMBL" id="PP511746">
    <property type="protein sequence ID" value="XCD07062.1"/>
    <property type="molecule type" value="Genomic_DNA"/>
</dbReference>
<proteinExistence type="predicted"/>
<organism evidence="3">
    <name type="scientific">Dulem virus 142</name>
    <dbReference type="NCBI Taxonomy" id="3145619"/>
    <lineage>
        <taxon>Viruses</taxon>
        <taxon>Monodnaviria</taxon>
        <taxon>Sangervirae</taxon>
        <taxon>Phixviricota</taxon>
        <taxon>Malgrandaviricetes</taxon>
        <taxon>Petitvirales</taxon>
        <taxon>Microviridae</taxon>
        <taxon>Microvirus</taxon>
    </lineage>
</organism>
<dbReference type="EMBL" id="PP511566">
    <property type="protein sequence ID" value="XCD05488.1"/>
    <property type="molecule type" value="Genomic_DNA"/>
</dbReference>
<evidence type="ECO:0000256" key="1">
    <source>
        <dbReference type="SAM" id="MobiDB-lite"/>
    </source>
</evidence>
<evidence type="ECO:0000313" key="2">
    <source>
        <dbReference type="EMBL" id="XCD05488.1"/>
    </source>
</evidence>
<name>A0AAU8B593_9VIRU</name>
<sequence length="348" mass="36208">MASSAVGVSQDINGRSNPNWVSPVSGGSSGTSSLSTSQSAFEKLSQQMLDTAQANNIWSAQQAATQRNWQAQQNRIAMDFNASEAAKNRDWQKMMSDTAHQREIADLKAAGLNPVLSAMNGNGAAVTSGATASGYTSAGAKGDTDTSVNGAIASLLGSFLSAQTQLQAMNTSAITNLAVADKYNAMTKYATDVGAETSRYSSDVNAQTSRYATDMSAQIALSTANINAATSRYVSDNNLQGSLANAAATKISATIHAEASKYAADKGYLSSENVAKINADINKELKQMGINADFDMAKYYPTSTIGLAGSITSQLGDIFGFSYGSSGSAKDVSSTHGSGFNKSFGDRR</sequence>
<feature type="region of interest" description="Disordered" evidence="1">
    <location>
        <begin position="1"/>
        <end position="39"/>
    </location>
</feature>
<accession>A0AAU8B593</accession>
<feature type="compositionally biased region" description="Polar residues" evidence="1">
    <location>
        <begin position="327"/>
        <end position="341"/>
    </location>
</feature>
<reference evidence="3" key="1">
    <citation type="submission" date="2024-03" db="EMBL/GenBank/DDBJ databases">
        <title>Diverse circular DNA viruses in blood, oral, and fecal samples of captive lemurs.</title>
        <authorList>
            <person name="Paietta E.N."/>
            <person name="Kraberger S."/>
            <person name="Lund M.C."/>
            <person name="Custer J.M."/>
            <person name="Vargas K.M."/>
            <person name="Ehmke E.E."/>
            <person name="Yoder A.D."/>
            <person name="Varsani A."/>
        </authorList>
    </citation>
    <scope>NUCLEOTIDE SEQUENCE</scope>
    <source>
        <strain evidence="2">Duke_24FS_93</strain>
        <strain evidence="3">Duke_26_75</strain>
    </source>
</reference>
<feature type="compositionally biased region" description="Low complexity" evidence="1">
    <location>
        <begin position="30"/>
        <end position="39"/>
    </location>
</feature>
<protein>
    <submittedName>
        <fullName evidence="3">DNA pilot protein</fullName>
    </submittedName>
</protein>
<feature type="region of interest" description="Disordered" evidence="1">
    <location>
        <begin position="327"/>
        <end position="348"/>
    </location>
</feature>
<evidence type="ECO:0000313" key="3">
    <source>
        <dbReference type="EMBL" id="XCD07062.1"/>
    </source>
</evidence>